<name>M8E2Y6_9BACL</name>
<comment type="caution">
    <text evidence="2">The sequence shown here is derived from an EMBL/GenBank/DDBJ whole genome shotgun (WGS) entry which is preliminary data.</text>
</comment>
<feature type="transmembrane region" description="Helical" evidence="1">
    <location>
        <begin position="12"/>
        <end position="28"/>
    </location>
</feature>
<dbReference type="RefSeq" id="WP_003387111.1">
    <property type="nucleotide sequence ID" value="NZ_APBN01000002.1"/>
</dbReference>
<dbReference type="PATRIC" id="fig|1300222.3.peg.1306"/>
<dbReference type="OrthoDB" id="1846546at2"/>
<dbReference type="EMBL" id="APBN01000002">
    <property type="protein sequence ID" value="EMT53616.1"/>
    <property type="molecule type" value="Genomic_DNA"/>
</dbReference>
<protein>
    <recommendedName>
        <fullName evidence="4">Sporulation protein involved in spore envelope assembly</fullName>
    </recommendedName>
</protein>
<sequence length="305" mass="33434">MFQELLSNEYVIPLSLGFGFGIVCRIYLLQTDYRQYPTYPHGKIIHVSLGVIASALGALAVPSLLKQDYTAVTFLTVAAQQFRDVRNMERTTLTEIDKRELIPRGGPYIEGIAMVFEGRNYLVIFTSLLTTFATVLFDWWGGVLAGIGTLLVSRWLKSGKNLSHIVDVVPAEVRVDGKDLYVGDIYIMNVGLRDAQDVIKKQGLGFILVPKDANASVTIAHPGQRQAILHDVAVQMGLFTDEGEPSLTPLIKRDLASGRLGVFLLPQVMDQERAKIVIESVPILESVFRKPLESPAAAEGGAHGG</sequence>
<keyword evidence="1" id="KW-0472">Membrane</keyword>
<dbReference type="Pfam" id="PF14045">
    <property type="entry name" value="YIEGIA"/>
    <property type="match status" value="1"/>
</dbReference>
<gene>
    <name evidence="2" type="ORF">I532_06370</name>
</gene>
<evidence type="ECO:0008006" key="4">
    <source>
        <dbReference type="Google" id="ProtNLM"/>
    </source>
</evidence>
<keyword evidence="1" id="KW-0812">Transmembrane</keyword>
<evidence type="ECO:0000313" key="3">
    <source>
        <dbReference type="Proteomes" id="UP000012081"/>
    </source>
</evidence>
<feature type="transmembrane region" description="Helical" evidence="1">
    <location>
        <begin position="121"/>
        <end position="152"/>
    </location>
</feature>
<dbReference type="STRING" id="1300222.I532_06370"/>
<reference evidence="2 3" key="1">
    <citation type="submission" date="2013-03" db="EMBL/GenBank/DDBJ databases">
        <title>Assembly of a new bacterial strain Brevibacillus borstelensis AK1.</title>
        <authorList>
            <person name="Rajan I."/>
            <person name="PoliReddy D."/>
            <person name="Sugumar T."/>
            <person name="Rathinam K."/>
            <person name="Alqarawi S."/>
            <person name="Khalil A.B."/>
            <person name="Sivakumar N."/>
        </authorList>
    </citation>
    <scope>NUCLEOTIDE SEQUENCE [LARGE SCALE GENOMIC DNA]</scope>
    <source>
        <strain evidence="2 3">AK1</strain>
    </source>
</reference>
<dbReference type="GeneID" id="89500127"/>
<organism evidence="2 3">
    <name type="scientific">Brevibacillus borstelensis AK1</name>
    <dbReference type="NCBI Taxonomy" id="1300222"/>
    <lineage>
        <taxon>Bacteria</taxon>
        <taxon>Bacillati</taxon>
        <taxon>Bacillota</taxon>
        <taxon>Bacilli</taxon>
        <taxon>Bacillales</taxon>
        <taxon>Paenibacillaceae</taxon>
        <taxon>Brevibacillus</taxon>
    </lineage>
</organism>
<keyword evidence="3" id="KW-1185">Reference proteome</keyword>
<keyword evidence="1" id="KW-1133">Transmembrane helix</keyword>
<accession>M8E2Y6</accession>
<feature type="transmembrane region" description="Helical" evidence="1">
    <location>
        <begin position="44"/>
        <end position="65"/>
    </location>
</feature>
<dbReference type="AlphaFoldDB" id="M8E2Y6"/>
<dbReference type="Proteomes" id="UP000012081">
    <property type="component" value="Unassembled WGS sequence"/>
</dbReference>
<proteinExistence type="predicted"/>
<dbReference type="InterPro" id="IPR025918">
    <property type="entry name" value="YIEGIA"/>
</dbReference>
<evidence type="ECO:0000313" key="2">
    <source>
        <dbReference type="EMBL" id="EMT53616.1"/>
    </source>
</evidence>
<evidence type="ECO:0000256" key="1">
    <source>
        <dbReference type="SAM" id="Phobius"/>
    </source>
</evidence>